<accession>A0A9E7MPQ5</accession>
<proteinExistence type="predicted"/>
<organism evidence="2 3">
    <name type="scientific">Brevundimonas phage vB_BpoS-Kabachok</name>
    <dbReference type="NCBI Taxonomy" id="2948600"/>
    <lineage>
        <taxon>Viruses</taxon>
        <taxon>Duplodnaviria</taxon>
        <taxon>Heunggongvirae</taxon>
        <taxon>Uroviricota</taxon>
        <taxon>Caudoviricetes</taxon>
        <taxon>Jeanschmidtviridae</taxon>
        <taxon>Marchewkavirus</taxon>
        <taxon>Marchewkavirus kabachok</taxon>
    </lineage>
</organism>
<name>A0A9E7MPQ5_9CAUD</name>
<protein>
    <submittedName>
        <fullName evidence="2">Uncharacterized protein</fullName>
    </submittedName>
</protein>
<dbReference type="EMBL" id="ON529852">
    <property type="protein sequence ID" value="USN14373.1"/>
    <property type="molecule type" value="Genomic_DNA"/>
</dbReference>
<evidence type="ECO:0000256" key="1">
    <source>
        <dbReference type="SAM" id="MobiDB-lite"/>
    </source>
</evidence>
<feature type="region of interest" description="Disordered" evidence="1">
    <location>
        <begin position="76"/>
        <end position="107"/>
    </location>
</feature>
<sequence>MTDAAEPTIDTILDAAMNAGEKTVTLSTALLLALYQDAAEGVMLATAVRDNWEQGNLAAAVGAVDEWASEMVATYPDMEPSGADDAEDDEDEEPTHVSETVGANTVC</sequence>
<gene>
    <name evidence="2" type="ORF">KABACHOK_05600</name>
</gene>
<dbReference type="Proteomes" id="UP001056685">
    <property type="component" value="Segment"/>
</dbReference>
<evidence type="ECO:0000313" key="2">
    <source>
        <dbReference type="EMBL" id="USN14373.1"/>
    </source>
</evidence>
<keyword evidence="3" id="KW-1185">Reference proteome</keyword>
<feature type="compositionally biased region" description="Polar residues" evidence="1">
    <location>
        <begin position="97"/>
        <end position="107"/>
    </location>
</feature>
<evidence type="ECO:0000313" key="3">
    <source>
        <dbReference type="Proteomes" id="UP001056685"/>
    </source>
</evidence>
<feature type="compositionally biased region" description="Acidic residues" evidence="1">
    <location>
        <begin position="82"/>
        <end position="93"/>
    </location>
</feature>
<reference evidence="2" key="1">
    <citation type="submission" date="2022-05" db="EMBL/GenBank/DDBJ databases">
        <authorList>
            <person name="Friedrich I."/>
            <person name="Poehlein A."/>
            <person name="Schneider D."/>
            <person name="Hertel R."/>
            <person name="Daniel R."/>
        </authorList>
    </citation>
    <scope>NUCLEOTIDE SEQUENCE</scope>
</reference>